<dbReference type="OrthoDB" id="1926212at2759"/>
<accession>A0A0A1TU31</accession>
<dbReference type="SUPFAM" id="SSF48452">
    <property type="entry name" value="TPR-like"/>
    <property type="match status" value="2"/>
</dbReference>
<evidence type="ECO:0000313" key="3">
    <source>
        <dbReference type="EMBL" id="ELP83394.1"/>
    </source>
</evidence>
<feature type="compositionally biased region" description="Basic and acidic residues" evidence="2">
    <location>
        <begin position="108"/>
        <end position="117"/>
    </location>
</feature>
<dbReference type="Proteomes" id="UP000014680">
    <property type="component" value="Unassembled WGS sequence"/>
</dbReference>
<dbReference type="RefSeq" id="XP_004182740.1">
    <property type="nucleotide sequence ID" value="XM_004182692.1"/>
</dbReference>
<dbReference type="InterPro" id="IPR044650">
    <property type="entry name" value="SRFR1-like"/>
</dbReference>
<dbReference type="Gene3D" id="1.25.40.10">
    <property type="entry name" value="Tetratricopeptide repeat domain"/>
    <property type="match status" value="3"/>
</dbReference>
<dbReference type="PANTHER" id="PTHR44749">
    <property type="entry name" value="SUPPRESSOR OF RPS4-RLD 1"/>
    <property type="match status" value="1"/>
</dbReference>
<keyword evidence="1" id="KW-0802">TPR repeat</keyword>
<gene>
    <name evidence="3" type="ORF">EIN_373590</name>
</gene>
<feature type="compositionally biased region" description="Low complexity" evidence="2">
    <location>
        <begin position="47"/>
        <end position="60"/>
    </location>
</feature>
<keyword evidence="4" id="KW-1185">Reference proteome</keyword>
<proteinExistence type="predicted"/>
<evidence type="ECO:0000256" key="1">
    <source>
        <dbReference type="PROSITE-ProRule" id="PRU00339"/>
    </source>
</evidence>
<reference evidence="3 4" key="1">
    <citation type="submission" date="2012-10" db="EMBL/GenBank/DDBJ databases">
        <authorList>
            <person name="Zafar N."/>
            <person name="Inman J."/>
            <person name="Hall N."/>
            <person name="Lorenzi H."/>
            <person name="Caler E."/>
        </authorList>
    </citation>
    <scope>NUCLEOTIDE SEQUENCE [LARGE SCALE GENOMIC DNA]</scope>
    <source>
        <strain evidence="3 4">IP1</strain>
    </source>
</reference>
<dbReference type="InterPro" id="IPR011990">
    <property type="entry name" value="TPR-like_helical_dom_sf"/>
</dbReference>
<sequence>MESKPRSKHRNVLYGVDLEKVKELSKHTGLLVLRIRNYGTLNIGKPSYNNSSDSQESSESTDIPLVSTPINVEKKNRRERSKHRHHHREHNTPKQEEQQTNTTTQTHLKKEMKDLKKSSNTQNIEKEKEETVEHNKEDVDTKKSNGLKIEELDDEGKVISEVTPFETEHTGVPKNFANATNDPEIDQQLAMGYFLVNNGKLQDAIKYLTQFLVKYPKVAGGYIARGTALAMGGAFNEAVADFGSAITLDPDNFDAHKRRGQTLIGIGKLPEALADMDAAVKLSKGKDPDVYKQRGIVHQMMRNYEKARDDFEVVVKKMPGDAVSWNHFGLNNTALGLFREAAEGFGRAVSINPEFVECYVNLAQLEKDAGQPKRAEGVFKIIFNKVPKHPFAHYLRGVMLQQIGNHIEATKEFDISVANMNDEKYGMKTESDKVVDLWRYRGVTESGSGQFRKAAKDFDEASEIKCDDSAWYMKEVAMYTHHMLDKEFKKWNLDSFDPLFKEGFCKHLIPAALHRYDEQPGFDDNVKDITENDVPSEEVIKQILYPAMNIGKYMQYESQGFVHNVTQYLMAGMSAIEIGKLIRARIPQWAKGGLTQEEAQKQIGKITWREMMEISTRWRQVSEPNDPVFWIDGLTPDQFEEGFGAHTPMYTGQGRVIRYFCQYNRAFKLVQKLLPEQVTLKPEWAKRVKEAKNIDDILKLVESNFQVVTPCRSDNFDDPKTGERIVYDGTNLVTEMKEPYGYDFAIKTTCKRSRWTQYDKELEACWNKLQLLVLTRKTEKFENDEFEKIIRAMYSFTFFWYNFMPLTRGTAAGGMVFMMAILASLGKQVGKHIPTGMQTDWEAILCEYPSKFADVMYGWMKDSIVDLDIDNIPVIEQKLPTLRSIIECFNYCPKVKCE</sequence>
<dbReference type="PROSITE" id="PS50005">
    <property type="entry name" value="TPR"/>
    <property type="match status" value="3"/>
</dbReference>
<dbReference type="SMART" id="SM00028">
    <property type="entry name" value="TPR"/>
    <property type="match status" value="8"/>
</dbReference>
<feature type="compositionally biased region" description="Basic and acidic residues" evidence="2">
    <location>
        <begin position="124"/>
        <end position="141"/>
    </location>
</feature>
<dbReference type="Pfam" id="PF13432">
    <property type="entry name" value="TPR_16"/>
    <property type="match status" value="1"/>
</dbReference>
<dbReference type="InterPro" id="IPR019734">
    <property type="entry name" value="TPR_rpt"/>
</dbReference>
<feature type="repeat" description="TPR" evidence="1">
    <location>
        <begin position="219"/>
        <end position="252"/>
    </location>
</feature>
<dbReference type="KEGG" id="eiv:EIN_373590"/>
<dbReference type="EMBL" id="KB207268">
    <property type="protein sequence ID" value="ELP83394.1"/>
    <property type="molecule type" value="Genomic_DNA"/>
</dbReference>
<dbReference type="PANTHER" id="PTHR44749:SF1">
    <property type="entry name" value="TETRATRICOPEPTIDE-LIKE HELICAL DOMAIN-CONTAINING PROTEIN"/>
    <property type="match status" value="1"/>
</dbReference>
<evidence type="ECO:0000313" key="4">
    <source>
        <dbReference type="Proteomes" id="UP000014680"/>
    </source>
</evidence>
<dbReference type="GeneID" id="14882470"/>
<feature type="compositionally biased region" description="Basic residues" evidence="2">
    <location>
        <begin position="75"/>
        <end position="89"/>
    </location>
</feature>
<feature type="repeat" description="TPR" evidence="1">
    <location>
        <begin position="288"/>
        <end position="321"/>
    </location>
</feature>
<evidence type="ECO:0000256" key="2">
    <source>
        <dbReference type="SAM" id="MobiDB-lite"/>
    </source>
</evidence>
<feature type="region of interest" description="Disordered" evidence="2">
    <location>
        <begin position="41"/>
        <end position="141"/>
    </location>
</feature>
<feature type="repeat" description="TPR" evidence="1">
    <location>
        <begin position="322"/>
        <end position="355"/>
    </location>
</feature>
<dbReference type="AlphaFoldDB" id="A0A0A1TU31"/>
<name>A0A0A1TU31_ENTIV</name>
<dbReference type="VEuPathDB" id="AmoebaDB:EIN_373590"/>
<protein>
    <submittedName>
        <fullName evidence="3">Tetratricopeptide repeat protein, putative</fullName>
    </submittedName>
</protein>
<dbReference type="GO" id="GO:0045892">
    <property type="term" value="P:negative regulation of DNA-templated transcription"/>
    <property type="evidence" value="ECO:0007669"/>
    <property type="project" value="InterPro"/>
</dbReference>
<organism evidence="3 4">
    <name type="scientific">Entamoeba invadens IP1</name>
    <dbReference type="NCBI Taxonomy" id="370355"/>
    <lineage>
        <taxon>Eukaryota</taxon>
        <taxon>Amoebozoa</taxon>
        <taxon>Evosea</taxon>
        <taxon>Archamoebae</taxon>
        <taxon>Mastigamoebida</taxon>
        <taxon>Entamoebidae</taxon>
        <taxon>Entamoeba</taxon>
    </lineage>
</organism>
<dbReference type="OMA" id="KEMALYT"/>